<organism evidence="1 2">
    <name type="scientific">Bugula neritina</name>
    <name type="common">Brown bryozoan</name>
    <name type="synonym">Sertularia neritina</name>
    <dbReference type="NCBI Taxonomy" id="10212"/>
    <lineage>
        <taxon>Eukaryota</taxon>
        <taxon>Metazoa</taxon>
        <taxon>Spiralia</taxon>
        <taxon>Lophotrochozoa</taxon>
        <taxon>Bryozoa</taxon>
        <taxon>Gymnolaemata</taxon>
        <taxon>Cheilostomatida</taxon>
        <taxon>Flustrina</taxon>
        <taxon>Buguloidea</taxon>
        <taxon>Bugulidae</taxon>
        <taxon>Bugula</taxon>
    </lineage>
</organism>
<accession>A0A7J7IW19</accession>
<comment type="caution">
    <text evidence="1">The sequence shown here is derived from an EMBL/GenBank/DDBJ whole genome shotgun (WGS) entry which is preliminary data.</text>
</comment>
<sequence>MSKLIKLSKPIESEIDKYITLYQQPLHPVQLPLMTGHGCTNLKQGFQDCKSFPPTKNFTYTDPAVLSRIIFSLWCYFPIRDPYDLFD</sequence>
<evidence type="ECO:0000313" key="2">
    <source>
        <dbReference type="Proteomes" id="UP000593567"/>
    </source>
</evidence>
<keyword evidence="2" id="KW-1185">Reference proteome</keyword>
<gene>
    <name evidence="1" type="ORF">EB796_023571</name>
</gene>
<dbReference type="EMBL" id="VXIV02003337">
    <property type="protein sequence ID" value="KAF6018103.1"/>
    <property type="molecule type" value="Genomic_DNA"/>
</dbReference>
<name>A0A7J7IW19_BUGNE</name>
<dbReference type="Proteomes" id="UP000593567">
    <property type="component" value="Unassembled WGS sequence"/>
</dbReference>
<evidence type="ECO:0000313" key="1">
    <source>
        <dbReference type="EMBL" id="KAF6018103.1"/>
    </source>
</evidence>
<reference evidence="1" key="1">
    <citation type="submission" date="2020-06" db="EMBL/GenBank/DDBJ databases">
        <title>Draft genome of Bugula neritina, a colonial animal packing powerful symbionts and potential medicines.</title>
        <authorList>
            <person name="Rayko M."/>
        </authorList>
    </citation>
    <scope>NUCLEOTIDE SEQUENCE [LARGE SCALE GENOMIC DNA]</scope>
    <source>
        <strain evidence="1">Kwan_BN1</strain>
    </source>
</reference>
<dbReference type="AlphaFoldDB" id="A0A7J7IW19"/>
<proteinExistence type="predicted"/>
<protein>
    <submittedName>
        <fullName evidence="1">Uncharacterized protein</fullName>
    </submittedName>
</protein>